<dbReference type="InterPro" id="IPR051907">
    <property type="entry name" value="DoxX-like_oxidoreductase"/>
</dbReference>
<keyword evidence="5 7" id="KW-1133">Transmembrane helix</keyword>
<feature type="transmembrane region" description="Helical" evidence="7">
    <location>
        <begin position="108"/>
        <end position="130"/>
    </location>
</feature>
<keyword evidence="3" id="KW-1003">Cell membrane</keyword>
<dbReference type="InterPro" id="IPR032808">
    <property type="entry name" value="DoxX"/>
</dbReference>
<evidence type="ECO:0000256" key="7">
    <source>
        <dbReference type="SAM" id="Phobius"/>
    </source>
</evidence>
<comment type="caution">
    <text evidence="8">The sequence shown here is derived from an EMBL/GenBank/DDBJ whole genome shotgun (WGS) entry which is preliminary data.</text>
</comment>
<proteinExistence type="inferred from homology"/>
<dbReference type="EMBL" id="BAAARW010000011">
    <property type="protein sequence ID" value="GAA2417602.1"/>
    <property type="molecule type" value="Genomic_DNA"/>
</dbReference>
<evidence type="ECO:0000256" key="6">
    <source>
        <dbReference type="ARBA" id="ARBA00023136"/>
    </source>
</evidence>
<evidence type="ECO:0000256" key="4">
    <source>
        <dbReference type="ARBA" id="ARBA00022692"/>
    </source>
</evidence>
<evidence type="ECO:0000256" key="1">
    <source>
        <dbReference type="ARBA" id="ARBA00004651"/>
    </source>
</evidence>
<organism evidence="8 9">
    <name type="scientific">Actinomadura vinacea</name>
    <dbReference type="NCBI Taxonomy" id="115336"/>
    <lineage>
        <taxon>Bacteria</taxon>
        <taxon>Bacillati</taxon>
        <taxon>Actinomycetota</taxon>
        <taxon>Actinomycetes</taxon>
        <taxon>Streptosporangiales</taxon>
        <taxon>Thermomonosporaceae</taxon>
        <taxon>Actinomadura</taxon>
    </lineage>
</organism>
<accession>A0ABN3IYQ8</accession>
<dbReference type="RefSeq" id="WP_344589567.1">
    <property type="nucleotide sequence ID" value="NZ_BAAARW010000011.1"/>
</dbReference>
<evidence type="ECO:0000256" key="5">
    <source>
        <dbReference type="ARBA" id="ARBA00022989"/>
    </source>
</evidence>
<feature type="transmembrane region" description="Helical" evidence="7">
    <location>
        <begin position="12"/>
        <end position="31"/>
    </location>
</feature>
<keyword evidence="4 7" id="KW-0812">Transmembrane</keyword>
<feature type="transmembrane region" description="Helical" evidence="7">
    <location>
        <begin position="70"/>
        <end position="96"/>
    </location>
</feature>
<sequence>MLPAPRIPYLSDVGLLVGRVALGVIFIAHGWQKLNETGHAGVAKGFEAMDIPLPGLAAHYAIWVELVGGIALVIGLLVPVAALLLLLDMLGAFWFVHMDKGLFVDKGGYEFVLILAATAFLLLCVGGGRIGLDGALFSRGEASRERSGRDHAHA</sequence>
<dbReference type="Proteomes" id="UP001501231">
    <property type="component" value="Unassembled WGS sequence"/>
</dbReference>
<evidence type="ECO:0000313" key="8">
    <source>
        <dbReference type="EMBL" id="GAA2417602.1"/>
    </source>
</evidence>
<evidence type="ECO:0000256" key="3">
    <source>
        <dbReference type="ARBA" id="ARBA00022475"/>
    </source>
</evidence>
<reference evidence="8 9" key="1">
    <citation type="journal article" date="2019" name="Int. J. Syst. Evol. Microbiol.">
        <title>The Global Catalogue of Microorganisms (GCM) 10K type strain sequencing project: providing services to taxonomists for standard genome sequencing and annotation.</title>
        <authorList>
            <consortium name="The Broad Institute Genomics Platform"/>
            <consortium name="The Broad Institute Genome Sequencing Center for Infectious Disease"/>
            <person name="Wu L."/>
            <person name="Ma J."/>
        </authorList>
    </citation>
    <scope>NUCLEOTIDE SEQUENCE [LARGE SCALE GENOMIC DNA]</scope>
    <source>
        <strain evidence="8 9">JCM 3325</strain>
    </source>
</reference>
<evidence type="ECO:0000313" key="9">
    <source>
        <dbReference type="Proteomes" id="UP001501231"/>
    </source>
</evidence>
<gene>
    <name evidence="8" type="ORF">GCM10010191_30300</name>
</gene>
<comment type="similarity">
    <text evidence="2">Belongs to the DoxX family.</text>
</comment>
<dbReference type="Pfam" id="PF07681">
    <property type="entry name" value="DoxX"/>
    <property type="match status" value="1"/>
</dbReference>
<protein>
    <submittedName>
        <fullName evidence="8">DoxX family protein</fullName>
    </submittedName>
</protein>
<keyword evidence="6 7" id="KW-0472">Membrane</keyword>
<comment type="subcellular location">
    <subcellularLocation>
        <location evidence="1">Cell membrane</location>
        <topology evidence="1">Multi-pass membrane protein</topology>
    </subcellularLocation>
</comment>
<dbReference type="PANTHER" id="PTHR33452:SF1">
    <property type="entry name" value="INNER MEMBRANE PROTEIN YPHA-RELATED"/>
    <property type="match status" value="1"/>
</dbReference>
<keyword evidence="9" id="KW-1185">Reference proteome</keyword>
<name>A0ABN3IYQ8_9ACTN</name>
<dbReference type="PANTHER" id="PTHR33452">
    <property type="entry name" value="OXIDOREDUCTASE CATD-RELATED"/>
    <property type="match status" value="1"/>
</dbReference>
<evidence type="ECO:0000256" key="2">
    <source>
        <dbReference type="ARBA" id="ARBA00006679"/>
    </source>
</evidence>